<protein>
    <submittedName>
        <fullName evidence="1">Uncharacterized protein</fullName>
    </submittedName>
</protein>
<evidence type="ECO:0000313" key="2">
    <source>
        <dbReference type="Proteomes" id="UP000629619"/>
    </source>
</evidence>
<dbReference type="Proteomes" id="UP000629619">
    <property type="component" value="Unassembled WGS sequence"/>
</dbReference>
<evidence type="ECO:0000313" key="1">
    <source>
        <dbReference type="EMBL" id="GIF08685.1"/>
    </source>
</evidence>
<reference evidence="1" key="1">
    <citation type="submission" date="2021-01" db="EMBL/GenBank/DDBJ databases">
        <title>Whole genome shotgun sequence of Actinoplanes siamensis NBRC 109076.</title>
        <authorList>
            <person name="Komaki H."/>
            <person name="Tamura T."/>
        </authorList>
    </citation>
    <scope>NUCLEOTIDE SEQUENCE</scope>
    <source>
        <strain evidence="1">NBRC 109076</strain>
    </source>
</reference>
<keyword evidence="2" id="KW-1185">Reference proteome</keyword>
<name>A0A919NDM7_9ACTN</name>
<dbReference type="EMBL" id="BOMW01000066">
    <property type="protein sequence ID" value="GIF08685.1"/>
    <property type="molecule type" value="Genomic_DNA"/>
</dbReference>
<organism evidence="1 2">
    <name type="scientific">Actinoplanes siamensis</name>
    <dbReference type="NCBI Taxonomy" id="1223317"/>
    <lineage>
        <taxon>Bacteria</taxon>
        <taxon>Bacillati</taxon>
        <taxon>Actinomycetota</taxon>
        <taxon>Actinomycetes</taxon>
        <taxon>Micromonosporales</taxon>
        <taxon>Micromonosporaceae</taxon>
        <taxon>Actinoplanes</taxon>
    </lineage>
</organism>
<comment type="caution">
    <text evidence="1">The sequence shown here is derived from an EMBL/GenBank/DDBJ whole genome shotgun (WGS) entry which is preliminary data.</text>
</comment>
<accession>A0A919NDM7</accession>
<dbReference type="AlphaFoldDB" id="A0A919NDM7"/>
<proteinExistence type="predicted"/>
<dbReference type="RefSeq" id="WP_203684034.1">
    <property type="nucleotide sequence ID" value="NZ_BOMW01000066.1"/>
</dbReference>
<sequence>MSYCCAEHDWIEDDWYDDEDGIPAREEPDYCCWDCEDSGIVTGASGREVNCPECRPTPRQERRRERRIAWTNRRWRRRWARLNAGREAVGGFDDEAPF</sequence>
<gene>
    <name evidence="1" type="ORF">Asi03nite_62230</name>
</gene>